<dbReference type="Gene3D" id="3.20.20.140">
    <property type="entry name" value="Metal-dependent hydrolases"/>
    <property type="match status" value="1"/>
</dbReference>
<dbReference type="Proteomes" id="UP000269974">
    <property type="component" value="Unassembled WGS sequence"/>
</dbReference>
<organism evidence="3 4">
    <name type="scientific">Actinobaculum suis</name>
    <dbReference type="NCBI Taxonomy" id="1657"/>
    <lineage>
        <taxon>Bacteria</taxon>
        <taxon>Bacillati</taxon>
        <taxon>Actinomycetota</taxon>
        <taxon>Actinomycetes</taxon>
        <taxon>Actinomycetales</taxon>
        <taxon>Actinomycetaceae</taxon>
        <taxon>Actinobaculum</taxon>
    </lineage>
</organism>
<comment type="caution">
    <text evidence="3">The sequence shown here is derived from an EMBL/GenBank/DDBJ whole genome shotgun (WGS) entry which is preliminary data.</text>
</comment>
<proteinExistence type="inferred from homology"/>
<dbReference type="SUPFAM" id="SSF51556">
    <property type="entry name" value="Metallo-dependent hydrolases"/>
    <property type="match status" value="1"/>
</dbReference>
<dbReference type="InterPro" id="IPR006680">
    <property type="entry name" value="Amidohydro-rel"/>
</dbReference>
<evidence type="ECO:0000313" key="4">
    <source>
        <dbReference type="Proteomes" id="UP000269974"/>
    </source>
</evidence>
<evidence type="ECO:0000313" key="3">
    <source>
        <dbReference type="EMBL" id="VDG76706.1"/>
    </source>
</evidence>
<name>A0A7Z8YAG1_9ACTO</name>
<sequence>MSALQVIDTHFHIWDPEVQNLPWLADTNGKITRKYTIADLAAKYEQYSDVEFVGGVYVEVDQENPEQEDALLEANKDPRILARMLRAKVGPAMRVPLNAQGVREPLHTGDSPRGRCLEPEFIAGLRALAEHGLVFEVTNRGAEIGDIAKAFAQVPELTMILDHLGNVTELDSDTRKALEEIARLPHAYVKVSGDNPVNPDIVKFVKDTFGPHQVLFASNFPVVTMNGTFEAHFELMRSLFADCPDFFAGNARKAYGLPA</sequence>
<dbReference type="PANTHER" id="PTHR43569">
    <property type="entry name" value="AMIDOHYDROLASE"/>
    <property type="match status" value="1"/>
</dbReference>
<dbReference type="GO" id="GO:0016787">
    <property type="term" value="F:hydrolase activity"/>
    <property type="evidence" value="ECO:0007669"/>
    <property type="project" value="UniProtKB-KW"/>
</dbReference>
<evidence type="ECO:0000256" key="1">
    <source>
        <dbReference type="ARBA" id="ARBA00038310"/>
    </source>
</evidence>
<dbReference type="RefSeq" id="WP_185934125.1">
    <property type="nucleotide sequence ID" value="NZ_UYIO01000001.1"/>
</dbReference>
<dbReference type="PANTHER" id="PTHR43569:SF2">
    <property type="entry name" value="AMIDOHYDROLASE-RELATED DOMAIN-CONTAINING PROTEIN"/>
    <property type="match status" value="1"/>
</dbReference>
<reference evidence="3 4" key="1">
    <citation type="submission" date="2018-11" db="EMBL/GenBank/DDBJ databases">
        <authorList>
            <consortium name="Pathogen Informatics"/>
        </authorList>
    </citation>
    <scope>NUCLEOTIDE SEQUENCE [LARGE SCALE GENOMIC DNA]</scope>
    <source>
        <strain evidence="3 4">NCTC10327</strain>
    </source>
</reference>
<gene>
    <name evidence="3" type="ORF">NCTC10327_01344</name>
</gene>
<dbReference type="InterPro" id="IPR052350">
    <property type="entry name" value="Metallo-dep_Lactonases"/>
</dbReference>
<comment type="similarity">
    <text evidence="1">Belongs to the metallo-dependent hydrolases superfamily.</text>
</comment>
<feature type="domain" description="Amidohydrolase-related" evidence="2">
    <location>
        <begin position="7"/>
        <end position="257"/>
    </location>
</feature>
<evidence type="ECO:0000259" key="2">
    <source>
        <dbReference type="Pfam" id="PF04909"/>
    </source>
</evidence>
<dbReference type="Pfam" id="PF04909">
    <property type="entry name" value="Amidohydro_2"/>
    <property type="match status" value="1"/>
</dbReference>
<dbReference type="InterPro" id="IPR032466">
    <property type="entry name" value="Metal_Hydrolase"/>
</dbReference>
<keyword evidence="3" id="KW-0378">Hydrolase</keyword>
<accession>A0A7Z8YAG1</accession>
<dbReference type="AlphaFoldDB" id="A0A7Z8YAG1"/>
<dbReference type="EMBL" id="UYIO01000001">
    <property type="protein sequence ID" value="VDG76706.1"/>
    <property type="molecule type" value="Genomic_DNA"/>
</dbReference>
<protein>
    <submittedName>
        <fullName evidence="3">Predicted metal-dependent hydrolase of the TIM-barrel fold</fullName>
    </submittedName>
</protein>